<dbReference type="AlphaFoldDB" id="A0A9P6MEK9"/>
<dbReference type="Proteomes" id="UP000749646">
    <property type="component" value="Unassembled WGS sequence"/>
</dbReference>
<protein>
    <submittedName>
        <fullName evidence="1">Uncharacterized protein</fullName>
    </submittedName>
</protein>
<feature type="non-terminal residue" evidence="1">
    <location>
        <position position="1"/>
    </location>
</feature>
<accession>A0A9P6MEK9</accession>
<keyword evidence="2" id="KW-1185">Reference proteome</keyword>
<reference evidence="1" key="1">
    <citation type="journal article" date="2020" name="Fungal Divers.">
        <title>Resolving the Mortierellaceae phylogeny through synthesis of multi-gene phylogenetics and phylogenomics.</title>
        <authorList>
            <person name="Vandepol N."/>
            <person name="Liber J."/>
            <person name="Desiro A."/>
            <person name="Na H."/>
            <person name="Kennedy M."/>
            <person name="Barry K."/>
            <person name="Grigoriev I.V."/>
            <person name="Miller A.N."/>
            <person name="O'Donnell K."/>
            <person name="Stajich J.E."/>
            <person name="Bonito G."/>
        </authorList>
    </citation>
    <scope>NUCLEOTIDE SEQUENCE</scope>
    <source>
        <strain evidence="1">MES-2147</strain>
    </source>
</reference>
<evidence type="ECO:0000313" key="2">
    <source>
        <dbReference type="Proteomes" id="UP000749646"/>
    </source>
</evidence>
<sequence length="69" mass="7652">IINGVQHAAGLNPRAFGLLQSKDRLNYNPFKESDLLFEFINLPANRQKEMTKQIGAGVDRVIDDLVGIA</sequence>
<comment type="caution">
    <text evidence="1">The sequence shown here is derived from an EMBL/GenBank/DDBJ whole genome shotgun (WGS) entry which is preliminary data.</text>
</comment>
<dbReference type="EMBL" id="JAAAHW010001421">
    <property type="protein sequence ID" value="KAF9995124.1"/>
    <property type="molecule type" value="Genomic_DNA"/>
</dbReference>
<proteinExistence type="predicted"/>
<organism evidence="1 2">
    <name type="scientific">Modicella reniformis</name>
    <dbReference type="NCBI Taxonomy" id="1440133"/>
    <lineage>
        <taxon>Eukaryota</taxon>
        <taxon>Fungi</taxon>
        <taxon>Fungi incertae sedis</taxon>
        <taxon>Mucoromycota</taxon>
        <taxon>Mortierellomycotina</taxon>
        <taxon>Mortierellomycetes</taxon>
        <taxon>Mortierellales</taxon>
        <taxon>Mortierellaceae</taxon>
        <taxon>Modicella</taxon>
    </lineage>
</organism>
<feature type="non-terminal residue" evidence="1">
    <location>
        <position position="69"/>
    </location>
</feature>
<name>A0A9P6MEK9_9FUNG</name>
<gene>
    <name evidence="1" type="ORF">BGZ65_009253</name>
</gene>
<dbReference type="OrthoDB" id="6109at2759"/>
<evidence type="ECO:0000313" key="1">
    <source>
        <dbReference type="EMBL" id="KAF9995124.1"/>
    </source>
</evidence>